<dbReference type="InterPro" id="IPR012349">
    <property type="entry name" value="Split_barrel_FMN-bd"/>
</dbReference>
<keyword evidence="2" id="KW-0285">Flavoprotein</keyword>
<evidence type="ECO:0000313" key="6">
    <source>
        <dbReference type="Proteomes" id="UP000764045"/>
    </source>
</evidence>
<reference evidence="5 6" key="1">
    <citation type="journal article" date="2021" name="Sci. Rep.">
        <title>The distribution of antibiotic resistance genes in chicken gut microbiota commensals.</title>
        <authorList>
            <person name="Juricova H."/>
            <person name="Matiasovicova J."/>
            <person name="Kubasova T."/>
            <person name="Cejkova D."/>
            <person name="Rychlik I."/>
        </authorList>
    </citation>
    <scope>NUCLEOTIDE SEQUENCE [LARGE SCALE GENOMIC DNA]</scope>
    <source>
        <strain evidence="5 6">An819</strain>
    </source>
</reference>
<dbReference type="GO" id="GO:0016646">
    <property type="term" value="F:oxidoreductase activity, acting on the CH-NH group of donors, NAD or NADP as acceptor"/>
    <property type="evidence" value="ECO:0007669"/>
    <property type="project" value="UniProtKB-ARBA"/>
</dbReference>
<organism evidence="5 6">
    <name type="scientific">Marseilla massiliensis</name>
    <dbReference type="NCBI Taxonomy" id="1841864"/>
    <lineage>
        <taxon>Bacteria</taxon>
        <taxon>Pseudomonadati</taxon>
        <taxon>Bacteroidota</taxon>
        <taxon>Bacteroidia</taxon>
        <taxon>Bacteroidales</taxon>
        <taxon>Prevotellaceae</taxon>
        <taxon>Marseilla</taxon>
    </lineage>
</organism>
<dbReference type="Pfam" id="PF01613">
    <property type="entry name" value="Flavin_Reduct"/>
    <property type="match status" value="1"/>
</dbReference>
<evidence type="ECO:0000256" key="3">
    <source>
        <dbReference type="ARBA" id="ARBA00038054"/>
    </source>
</evidence>
<dbReference type="Gene3D" id="2.30.110.10">
    <property type="entry name" value="Electron Transport, Fmn-binding Protein, Chain A"/>
    <property type="match status" value="1"/>
</dbReference>
<evidence type="ECO:0000256" key="1">
    <source>
        <dbReference type="ARBA" id="ARBA00001917"/>
    </source>
</evidence>
<name>A0A938WIU8_9BACT</name>
<protein>
    <submittedName>
        <fullName evidence="5">Flavin reductase family protein</fullName>
    </submittedName>
</protein>
<comment type="cofactor">
    <cofactor evidence="1">
        <name>FMN</name>
        <dbReference type="ChEBI" id="CHEBI:58210"/>
    </cofactor>
</comment>
<evidence type="ECO:0000259" key="4">
    <source>
        <dbReference type="SMART" id="SM00903"/>
    </source>
</evidence>
<dbReference type="AlphaFoldDB" id="A0A938WIU8"/>
<comment type="caution">
    <text evidence="5">The sequence shown here is derived from an EMBL/GenBank/DDBJ whole genome shotgun (WGS) entry which is preliminary data.</text>
</comment>
<dbReference type="InterPro" id="IPR002563">
    <property type="entry name" value="Flavin_Rdtase-like_dom"/>
</dbReference>
<sequence>MKKDLGPLLALYPMPATVVGVESNGKVNWLMVAHVGIIGHDRLMVSMHKARHTNQMVKDSRRLSVNMVDKGMLRRADYVGCVSGAKTDKQGVFAHHTGPGGTPVIDESPLVMECEVTSDYETDTFDNFICRVTQTIADENVTDDMGKPDYNRLKPVLFDMPGYSYLRTGDVICRCTLPGREYARETDGDN</sequence>
<dbReference type="GO" id="GO:0010181">
    <property type="term" value="F:FMN binding"/>
    <property type="evidence" value="ECO:0007669"/>
    <property type="project" value="InterPro"/>
</dbReference>
<keyword evidence="6" id="KW-1185">Reference proteome</keyword>
<proteinExistence type="inferred from homology"/>
<dbReference type="PANTHER" id="PTHR43567">
    <property type="entry name" value="FLAVOREDOXIN-RELATED-RELATED"/>
    <property type="match status" value="1"/>
</dbReference>
<dbReference type="PANTHER" id="PTHR43567:SF1">
    <property type="entry name" value="FLAVOREDOXIN"/>
    <property type="match status" value="1"/>
</dbReference>
<gene>
    <name evidence="5" type="ORF">H6B30_00620</name>
</gene>
<dbReference type="InterPro" id="IPR052174">
    <property type="entry name" value="Flavoredoxin"/>
</dbReference>
<dbReference type="Proteomes" id="UP000764045">
    <property type="component" value="Unassembled WGS sequence"/>
</dbReference>
<dbReference type="SMART" id="SM00903">
    <property type="entry name" value="Flavin_Reduct"/>
    <property type="match status" value="1"/>
</dbReference>
<dbReference type="SUPFAM" id="SSF50475">
    <property type="entry name" value="FMN-binding split barrel"/>
    <property type="match status" value="1"/>
</dbReference>
<evidence type="ECO:0000256" key="2">
    <source>
        <dbReference type="ARBA" id="ARBA00022630"/>
    </source>
</evidence>
<accession>A0A938WIU8</accession>
<feature type="domain" description="Flavin reductase like" evidence="4">
    <location>
        <begin position="9"/>
        <end position="150"/>
    </location>
</feature>
<evidence type="ECO:0000313" key="5">
    <source>
        <dbReference type="EMBL" id="MBM6660269.1"/>
    </source>
</evidence>
<comment type="similarity">
    <text evidence="3">Belongs to the flavoredoxin family.</text>
</comment>
<dbReference type="EMBL" id="JACJJL010000001">
    <property type="protein sequence ID" value="MBM6660269.1"/>
    <property type="molecule type" value="Genomic_DNA"/>
</dbReference>